<evidence type="ECO:0000256" key="4">
    <source>
        <dbReference type="ARBA" id="ARBA00023136"/>
    </source>
</evidence>
<comment type="caution">
    <text evidence="6">The sequence shown here is derived from an EMBL/GenBank/DDBJ whole genome shotgun (WGS) entry which is preliminary data.</text>
</comment>
<protein>
    <submittedName>
        <fullName evidence="6">Mitochondrial import inner membrane translocase subunit tim23-3</fullName>
    </submittedName>
</protein>
<dbReference type="GO" id="GO:0030150">
    <property type="term" value="P:protein import into mitochondrial matrix"/>
    <property type="evidence" value="ECO:0007669"/>
    <property type="project" value="TreeGrafter"/>
</dbReference>
<dbReference type="PANTHER" id="PTHR15371">
    <property type="entry name" value="TIM23"/>
    <property type="match status" value="1"/>
</dbReference>
<organism evidence="6 7">
    <name type="scientific">Thalictrum thalictroides</name>
    <name type="common">Rue-anemone</name>
    <name type="synonym">Anemone thalictroides</name>
    <dbReference type="NCBI Taxonomy" id="46969"/>
    <lineage>
        <taxon>Eukaryota</taxon>
        <taxon>Viridiplantae</taxon>
        <taxon>Streptophyta</taxon>
        <taxon>Embryophyta</taxon>
        <taxon>Tracheophyta</taxon>
        <taxon>Spermatophyta</taxon>
        <taxon>Magnoliopsida</taxon>
        <taxon>Ranunculales</taxon>
        <taxon>Ranunculaceae</taxon>
        <taxon>Thalictroideae</taxon>
        <taxon>Thalictrum</taxon>
    </lineage>
</organism>
<keyword evidence="7" id="KW-1185">Reference proteome</keyword>
<dbReference type="EMBL" id="JABWDY010012651">
    <property type="protein sequence ID" value="KAF5198935.1"/>
    <property type="molecule type" value="Genomic_DNA"/>
</dbReference>
<evidence type="ECO:0000313" key="7">
    <source>
        <dbReference type="Proteomes" id="UP000554482"/>
    </source>
</evidence>
<dbReference type="GO" id="GO:0005744">
    <property type="term" value="C:TIM23 mitochondrial import inner membrane translocase complex"/>
    <property type="evidence" value="ECO:0007669"/>
    <property type="project" value="TreeGrafter"/>
</dbReference>
<feature type="region of interest" description="Disordered" evidence="5">
    <location>
        <begin position="1"/>
        <end position="20"/>
    </location>
</feature>
<dbReference type="Pfam" id="PF02466">
    <property type="entry name" value="Tim17"/>
    <property type="match status" value="1"/>
</dbReference>
<evidence type="ECO:0000256" key="2">
    <source>
        <dbReference type="ARBA" id="ARBA00022692"/>
    </source>
</evidence>
<sequence>MENSSDQNNQNYLPPPPPPRRLFNPYESLQQPNLPNIPSQILDSKNLFLFHEESGPQRRSYGESIQYYTGSMYLTGAILGGAKGSVEGIMAAERSDTTKIRVNRILNAGGHVGRKYGNSLGVLGFMFGVMEGGIIYCRNGEDGISSTVLAGLGAGAVYKIASGPRSAALAGAIVGLAAAGAVAAKQAVWPVIKRYVPI</sequence>
<evidence type="ECO:0000256" key="5">
    <source>
        <dbReference type="SAM" id="MobiDB-lite"/>
    </source>
</evidence>
<dbReference type="PANTHER" id="PTHR15371:SF24">
    <property type="entry name" value="MITOCHONDRIAL IMPORT INNER MEMBRANE TRANSLOCASE SUBUNIT TIM23-3"/>
    <property type="match status" value="1"/>
</dbReference>
<accession>A0A7J6WR44</accession>
<comment type="subcellular location">
    <subcellularLocation>
        <location evidence="1">Membrane</location>
        <topology evidence="1">Multi-pass membrane protein</topology>
    </subcellularLocation>
</comment>
<evidence type="ECO:0000256" key="1">
    <source>
        <dbReference type="ARBA" id="ARBA00004141"/>
    </source>
</evidence>
<dbReference type="Proteomes" id="UP000554482">
    <property type="component" value="Unassembled WGS sequence"/>
</dbReference>
<evidence type="ECO:0000313" key="6">
    <source>
        <dbReference type="EMBL" id="KAF5198935.1"/>
    </source>
</evidence>
<evidence type="ECO:0000256" key="3">
    <source>
        <dbReference type="ARBA" id="ARBA00022989"/>
    </source>
</evidence>
<name>A0A7J6WR44_THATH</name>
<dbReference type="GO" id="GO:0008320">
    <property type="term" value="F:protein transmembrane transporter activity"/>
    <property type="evidence" value="ECO:0007669"/>
    <property type="project" value="TreeGrafter"/>
</dbReference>
<dbReference type="OrthoDB" id="159299at2759"/>
<keyword evidence="3" id="KW-1133">Transmembrane helix</keyword>
<keyword evidence="2" id="KW-0812">Transmembrane</keyword>
<gene>
    <name evidence="6" type="ORF">FRX31_011476</name>
</gene>
<reference evidence="6 7" key="1">
    <citation type="submission" date="2020-06" db="EMBL/GenBank/DDBJ databases">
        <title>Transcriptomic and genomic resources for Thalictrum thalictroides and T. hernandezii: Facilitating candidate gene discovery in an emerging model plant lineage.</title>
        <authorList>
            <person name="Arias T."/>
            <person name="Riano-Pachon D.M."/>
            <person name="Di Stilio V.S."/>
        </authorList>
    </citation>
    <scope>NUCLEOTIDE SEQUENCE [LARGE SCALE GENOMIC DNA]</scope>
    <source>
        <strain evidence="7">cv. WT478/WT964</strain>
        <tissue evidence="6">Leaves</tissue>
    </source>
</reference>
<dbReference type="InterPro" id="IPR045238">
    <property type="entry name" value="Tim23-like"/>
</dbReference>
<keyword evidence="4" id="KW-0472">Membrane</keyword>
<proteinExistence type="predicted"/>
<dbReference type="AlphaFoldDB" id="A0A7J6WR44"/>